<dbReference type="SUPFAM" id="SSF52317">
    <property type="entry name" value="Class I glutamine amidotransferase-like"/>
    <property type="match status" value="1"/>
</dbReference>
<protein>
    <recommendedName>
        <fullName evidence="4">Cobyric acid synthase</fullName>
    </recommendedName>
</protein>
<evidence type="ECO:0000259" key="5">
    <source>
        <dbReference type="Pfam" id="PF01656"/>
    </source>
</evidence>
<dbReference type="PANTHER" id="PTHR21343:SF1">
    <property type="entry name" value="COBYRIC ACID SYNTHASE"/>
    <property type="match status" value="1"/>
</dbReference>
<evidence type="ECO:0000259" key="6">
    <source>
        <dbReference type="Pfam" id="PF07685"/>
    </source>
</evidence>
<dbReference type="NCBIfam" id="NF001989">
    <property type="entry name" value="PRK00784.1"/>
    <property type="match status" value="1"/>
</dbReference>
<reference evidence="7 8" key="1">
    <citation type="journal article" date="2014" name="Genome Announc.">
        <title>Complete Genome Sequence of Sterol-Transforming Mycobacterium neoaurum Strain VKM Ac-1815D.</title>
        <authorList>
            <person name="Shtratnikova V.Y."/>
            <person name="Bragin E.Y."/>
            <person name="Dovbnya D.V."/>
            <person name="Pekov Y.A."/>
            <person name="Schelkunov M.I."/>
            <person name="Strizhov N."/>
            <person name="Ivashina T.V."/>
            <person name="Ashapkin V.V."/>
            <person name="Donova M.V."/>
        </authorList>
    </citation>
    <scope>NUCLEOTIDE SEQUENCE [LARGE SCALE GENOMIC DNA]</scope>
    <source>
        <strain evidence="7 8">VKM Ac-1815D</strain>
    </source>
</reference>
<dbReference type="RefSeq" id="WP_019512015.1">
    <property type="nucleotide sequence ID" value="NC_023036.2"/>
</dbReference>
<accession>V5XBF7</accession>
<dbReference type="Gene3D" id="3.40.50.880">
    <property type="match status" value="1"/>
</dbReference>
<evidence type="ECO:0000256" key="4">
    <source>
        <dbReference type="HAMAP-Rule" id="MF_00028"/>
    </source>
</evidence>
<feature type="domain" description="CobQ/CobB/MinD/ParA nucleotide binding" evidence="5">
    <location>
        <begin position="6"/>
        <end position="231"/>
    </location>
</feature>
<dbReference type="eggNOG" id="COG1492">
    <property type="taxonomic scope" value="Bacteria"/>
</dbReference>
<dbReference type="Proteomes" id="UP000018763">
    <property type="component" value="Chromosome"/>
</dbReference>
<feature type="active site" description="Nucleophile" evidence="4">
    <location>
        <position position="338"/>
    </location>
</feature>
<dbReference type="InterPro" id="IPR047045">
    <property type="entry name" value="CobQ_N"/>
</dbReference>
<dbReference type="GO" id="GO:0003824">
    <property type="term" value="F:catalytic activity"/>
    <property type="evidence" value="ECO:0007669"/>
    <property type="project" value="InterPro"/>
</dbReference>
<dbReference type="PROSITE" id="PS51273">
    <property type="entry name" value="GATASE_TYPE_1"/>
    <property type="match status" value="1"/>
</dbReference>
<evidence type="ECO:0000256" key="3">
    <source>
        <dbReference type="ARBA" id="ARBA00022962"/>
    </source>
</evidence>
<dbReference type="InterPro" id="IPR033949">
    <property type="entry name" value="CobQ_GATase1"/>
</dbReference>
<evidence type="ECO:0000313" key="7">
    <source>
        <dbReference type="EMBL" id="AHC25138.1"/>
    </source>
</evidence>
<comment type="similarity">
    <text evidence="4">Belongs to the CobB/CobQ family. CobQ subfamily.</text>
</comment>
<dbReference type="AlphaFoldDB" id="V5XBF7"/>
<organism evidence="7 8">
    <name type="scientific">Mycolicibacterium neoaurum VKM Ac-1815D</name>
    <dbReference type="NCBI Taxonomy" id="700508"/>
    <lineage>
        <taxon>Bacteria</taxon>
        <taxon>Bacillati</taxon>
        <taxon>Actinomycetota</taxon>
        <taxon>Actinomycetes</taxon>
        <taxon>Mycobacteriales</taxon>
        <taxon>Mycobacteriaceae</taxon>
        <taxon>Mycolicibacterium</taxon>
    </lineage>
</organism>
<comment type="function">
    <text evidence="4">Catalyzes amidations at positions B, D, E, and G on adenosylcobyrinic A,C-diamide. NH(2) groups are provided by glutamine, and one molecule of ATP is hydrogenolyzed for each amidation.</text>
</comment>
<dbReference type="CDD" id="cd01750">
    <property type="entry name" value="GATase1_CobQ"/>
    <property type="match status" value="1"/>
</dbReference>
<feature type="domain" description="CobB/CobQ-like glutamine amidotransferase" evidence="6">
    <location>
        <begin position="259"/>
        <end position="425"/>
    </location>
</feature>
<dbReference type="GO" id="GO:0015420">
    <property type="term" value="F:ABC-type vitamin B12 transporter activity"/>
    <property type="evidence" value="ECO:0007669"/>
    <property type="project" value="UniProtKB-UniRule"/>
</dbReference>
<keyword evidence="8" id="KW-1185">Reference proteome</keyword>
<dbReference type="SUPFAM" id="SSF52540">
    <property type="entry name" value="P-loop containing nucleoside triphosphate hydrolases"/>
    <property type="match status" value="1"/>
</dbReference>
<dbReference type="GO" id="GO:0009236">
    <property type="term" value="P:cobalamin biosynthetic process"/>
    <property type="evidence" value="ECO:0007669"/>
    <property type="project" value="UniProtKB-UniRule"/>
</dbReference>
<dbReference type="UniPathway" id="UPA00148"/>
<dbReference type="PANTHER" id="PTHR21343">
    <property type="entry name" value="DETHIOBIOTIN SYNTHETASE"/>
    <property type="match status" value="1"/>
</dbReference>
<feature type="active site" evidence="4">
    <location>
        <position position="418"/>
    </location>
</feature>
<name>V5XBF7_MYCNE</name>
<keyword evidence="3 4" id="KW-0315">Glutamine amidotransferase</keyword>
<evidence type="ECO:0000256" key="1">
    <source>
        <dbReference type="ARBA" id="ARBA00004953"/>
    </source>
</evidence>
<dbReference type="EMBL" id="CP006936">
    <property type="protein sequence ID" value="AHC25138.1"/>
    <property type="molecule type" value="Genomic_DNA"/>
</dbReference>
<dbReference type="HOGENOM" id="CLU_019250_2_2_11"/>
<dbReference type="Pfam" id="PF07685">
    <property type="entry name" value="GATase_3"/>
    <property type="match status" value="1"/>
</dbReference>
<dbReference type="HAMAP" id="MF_00028">
    <property type="entry name" value="CobQ"/>
    <property type="match status" value="1"/>
</dbReference>
<gene>
    <name evidence="4" type="primary">cobQ</name>
    <name evidence="7" type="ORF">D174_11330</name>
</gene>
<dbReference type="NCBIfam" id="TIGR00313">
    <property type="entry name" value="cobQ"/>
    <property type="match status" value="1"/>
</dbReference>
<keyword evidence="2 4" id="KW-0169">Cobalamin biosynthesis</keyword>
<dbReference type="InterPro" id="IPR002586">
    <property type="entry name" value="CobQ/CobB/MinD/ParA_Nub-bd_dom"/>
</dbReference>
<dbReference type="GeneID" id="43450078"/>
<dbReference type="Gene3D" id="3.40.50.300">
    <property type="entry name" value="P-loop containing nucleotide triphosphate hydrolases"/>
    <property type="match status" value="1"/>
</dbReference>
<dbReference type="KEGG" id="mne:D174_11330"/>
<dbReference type="CDD" id="cd05389">
    <property type="entry name" value="CobQ_N"/>
    <property type="match status" value="1"/>
</dbReference>
<dbReference type="InterPro" id="IPR004459">
    <property type="entry name" value="CobQ_synth"/>
</dbReference>
<dbReference type="InterPro" id="IPR011698">
    <property type="entry name" value="GATase_3"/>
</dbReference>
<sequence length="493" mass="51917">MRGALLIAGTTSDAGKSMVVAGLCKLLARKGISVAPFKAQNMSNNSAVTVEGGEIGRAQAVQARACGLAPSVRFNPVLLKPGSDRTSQLVVRGQVAGTMAAGDYFTKRSQLAEIVNDELRSLRTEFDVVICEGAGSPAEINLRATDLSNMGLARAADLPVVVVGDIDRGGLLAHLFGTVAVLSPQDQRLISGFLVNKFRGDPGLLAPGLDQLRELTGRPTYGVIPYLDELWMDTEDSLSVQAGRTLGAPVPAVGRDGLRVGAIRLPRISNSTDVEALACEPGVQVHWITEPAELVDVDVVVLPGSKATVSDLDWLRARGLADAVTAHAAAGGPVLGVCGGFQMLCRSIDDPVESKAGTVAGLGLLSADIVFAQQKTLRHWESPLTGYEIHHGQVVGGAEADWLGVGIRRDQVYGTHWHGLLDNDELRRAWLAEVAEAAGRTGFVVATDVSVPARRDAQLDAMADALQAHVDIDALLALLSGAPQRPVITHHAR</sequence>
<comment type="pathway">
    <text evidence="1 4">Cofactor biosynthesis; adenosylcobalamin biosynthesis.</text>
</comment>
<dbReference type="InterPro" id="IPR029062">
    <property type="entry name" value="Class_I_gatase-like"/>
</dbReference>
<evidence type="ECO:0000256" key="2">
    <source>
        <dbReference type="ARBA" id="ARBA00022573"/>
    </source>
</evidence>
<evidence type="ECO:0000313" key="8">
    <source>
        <dbReference type="Proteomes" id="UP000018763"/>
    </source>
</evidence>
<proteinExistence type="inferred from homology"/>
<dbReference type="PROSITE" id="PS51274">
    <property type="entry name" value="GATASE_COBBQ"/>
    <property type="match status" value="1"/>
</dbReference>
<dbReference type="Pfam" id="PF01656">
    <property type="entry name" value="CbiA"/>
    <property type="match status" value="1"/>
</dbReference>
<dbReference type="InterPro" id="IPR027417">
    <property type="entry name" value="P-loop_NTPase"/>
</dbReference>